<dbReference type="PROSITE" id="PS50194">
    <property type="entry name" value="FILAMIN_REPEAT"/>
    <property type="match status" value="1"/>
</dbReference>
<evidence type="ECO:0000256" key="1">
    <source>
        <dbReference type="SAM" id="MobiDB-lite"/>
    </source>
</evidence>
<keyword evidence="2" id="KW-0472">Membrane</keyword>
<feature type="region of interest" description="Disordered" evidence="1">
    <location>
        <begin position="506"/>
        <end position="534"/>
    </location>
</feature>
<sequence>MSSGDRTAALAGVTAATLLVVAVVGLFGLGIVATDVTSAQSSDGDAPPELGGGEKVNTTAVEVSLVDDTGLLMSTIETDDFLLSDGELSHIVRRPDGTNASVTLVLAAPISASELTIGIASDSDISNLNGTQIRTGGDAQTVTVAEMDGVPPRVLGTDVSDAIGSPAELEFRFDERLSDIAVTISGPENTTLGIDDFDNPVSNRYVARYTPPESGEYTVSLTSVTDRAGNTGNVSLSRQIQADRTDPEAVIGIDFGASRGLNVTFDASQSAGSELTYLWDFGDGTTTTGEQVSHEFTPEEHTISLTVRDGFGNTDQDTVDLNLTGGLDSSEDVDRDNGTADPVVIVNRDTSGEARSSLVSVTGALASEKLKIGTISDSEASLVSRNAISLDRLSVTPTVDTSFSLALSGLGAGDISDAATDDNVEVGGFTVLTDLEENEVSTAEFIFSIDARRLDVLDISPSDVALRRESDGAWTTHKTTVLVEDGERYQFAAETPGFSRFAVIGTNGTAPTDGSGGTDNSNDTSDGGDDTKTPAIEVTDAALDRTEIAPGDSVEITARLENTGDGAGTFRAGLERDGAVVDTREAEVGPGESATVRFSQTITENGTVSFGVNGTDAGTVTVAPAGDGDTNGTTPDDELNVTEGAFTVANVTLNQSSIGTGDAVRVDGEVMNEEDDEADYIAELEVDGEVVDTFEVPAVPGGASVPVTFTRTFNESGTYNISISGTASEEQLDVGSGGGLFSFLGFLPLGLVWTALGYIGIPMVFFYLVLKAVAFYLGY</sequence>
<dbReference type="InterPro" id="IPR035986">
    <property type="entry name" value="PKD_dom_sf"/>
</dbReference>
<dbReference type="InterPro" id="IPR000601">
    <property type="entry name" value="PKD_dom"/>
</dbReference>
<keyword evidence="2" id="KW-1133">Transmembrane helix</keyword>
<dbReference type="OrthoDB" id="271648at2157"/>
<dbReference type="InterPro" id="IPR017868">
    <property type="entry name" value="Filamin/ABP280_repeat-like"/>
</dbReference>
<keyword evidence="5" id="KW-1185">Reference proteome</keyword>
<feature type="transmembrane region" description="Helical" evidence="2">
    <location>
        <begin position="740"/>
        <end position="770"/>
    </location>
</feature>
<organism evidence="4 5">
    <name type="scientific">Halovenus aranensis</name>
    <dbReference type="NCBI Taxonomy" id="890420"/>
    <lineage>
        <taxon>Archaea</taxon>
        <taxon>Methanobacteriati</taxon>
        <taxon>Methanobacteriota</taxon>
        <taxon>Stenosarchaea group</taxon>
        <taxon>Halobacteria</taxon>
        <taxon>Halobacteriales</taxon>
        <taxon>Haloarculaceae</taxon>
        <taxon>Halovenus</taxon>
    </lineage>
</organism>
<dbReference type="EMBL" id="FNFC01000002">
    <property type="protein sequence ID" value="SDJ35476.1"/>
    <property type="molecule type" value="Genomic_DNA"/>
</dbReference>
<evidence type="ECO:0000256" key="2">
    <source>
        <dbReference type="SAM" id="Phobius"/>
    </source>
</evidence>
<evidence type="ECO:0000313" key="5">
    <source>
        <dbReference type="Proteomes" id="UP000198856"/>
    </source>
</evidence>
<dbReference type="RefSeq" id="WP_092699356.1">
    <property type="nucleotide sequence ID" value="NZ_FNFC01000002.1"/>
</dbReference>
<dbReference type="InterPro" id="IPR022409">
    <property type="entry name" value="PKD/Chitinase_dom"/>
</dbReference>
<reference evidence="4 5" key="1">
    <citation type="submission" date="2016-10" db="EMBL/GenBank/DDBJ databases">
        <authorList>
            <person name="de Groot N.N."/>
        </authorList>
    </citation>
    <scope>NUCLEOTIDE SEQUENCE [LARGE SCALE GENOMIC DNA]</scope>
    <source>
        <strain evidence="4 5">IBRC-M10015</strain>
    </source>
</reference>
<evidence type="ECO:0000313" key="4">
    <source>
        <dbReference type="EMBL" id="SDJ35476.1"/>
    </source>
</evidence>
<name>A0A1G8T211_9EURY</name>
<dbReference type="SUPFAM" id="SSF49299">
    <property type="entry name" value="PKD domain"/>
    <property type="match status" value="1"/>
</dbReference>
<dbReference type="PROSITE" id="PS50093">
    <property type="entry name" value="PKD"/>
    <property type="match status" value="1"/>
</dbReference>
<dbReference type="InterPro" id="IPR013783">
    <property type="entry name" value="Ig-like_fold"/>
</dbReference>
<protein>
    <submittedName>
        <fullName evidence="4">PGF-pre-PGF domain-containing protein</fullName>
    </submittedName>
</protein>
<dbReference type="InterPro" id="IPR026453">
    <property type="entry name" value="PGF_pre_PGF"/>
</dbReference>
<dbReference type="Pfam" id="PF18911">
    <property type="entry name" value="PKD_4"/>
    <property type="match status" value="1"/>
</dbReference>
<dbReference type="Gene3D" id="2.60.40.10">
    <property type="entry name" value="Immunoglobulins"/>
    <property type="match status" value="3"/>
</dbReference>
<proteinExistence type="predicted"/>
<keyword evidence="2" id="KW-0812">Transmembrane</keyword>
<dbReference type="AlphaFoldDB" id="A0A1G8T211"/>
<dbReference type="SMART" id="SM00089">
    <property type="entry name" value="PKD"/>
    <property type="match status" value="2"/>
</dbReference>
<dbReference type="STRING" id="890420.SAMN05216226_102275"/>
<gene>
    <name evidence="4" type="ORF">SAMN05216226_102275</name>
</gene>
<feature type="domain" description="PKD" evidence="3">
    <location>
        <begin position="246"/>
        <end position="297"/>
    </location>
</feature>
<feature type="transmembrane region" description="Helical" evidence="2">
    <location>
        <begin position="7"/>
        <end position="33"/>
    </location>
</feature>
<dbReference type="Proteomes" id="UP000198856">
    <property type="component" value="Unassembled WGS sequence"/>
</dbReference>
<dbReference type="CDD" id="cd00146">
    <property type="entry name" value="PKD"/>
    <property type="match status" value="1"/>
</dbReference>
<accession>A0A1G8T211</accession>
<evidence type="ECO:0000259" key="3">
    <source>
        <dbReference type="PROSITE" id="PS50093"/>
    </source>
</evidence>
<dbReference type="NCBIfam" id="TIGR04213">
    <property type="entry name" value="PGF_pre_PGF"/>
    <property type="match status" value="1"/>
</dbReference>